<dbReference type="InterPro" id="IPR000073">
    <property type="entry name" value="AB_hydrolase_1"/>
</dbReference>
<keyword evidence="1" id="KW-0378">Hydrolase</keyword>
<dbReference type="PANTHER" id="PTHR22946">
    <property type="entry name" value="DIENELACTONE HYDROLASE DOMAIN-CONTAINING PROTEIN-RELATED"/>
    <property type="match status" value="1"/>
</dbReference>
<dbReference type="Proteomes" id="UP000576969">
    <property type="component" value="Unassembled WGS sequence"/>
</dbReference>
<gene>
    <name evidence="4" type="ORF">BJ991_002459</name>
</gene>
<comment type="caution">
    <text evidence="4">The sequence shown here is derived from an EMBL/GenBank/DDBJ whole genome shotgun (WGS) entry which is preliminary data.</text>
</comment>
<dbReference type="GO" id="GO:0052689">
    <property type="term" value="F:carboxylic ester hydrolase activity"/>
    <property type="evidence" value="ECO:0007669"/>
    <property type="project" value="UniProtKB-ARBA"/>
</dbReference>
<protein>
    <submittedName>
        <fullName evidence="4">Pimeloyl-ACP methyl ester carboxylesterase</fullName>
    </submittedName>
</protein>
<evidence type="ECO:0000313" key="4">
    <source>
        <dbReference type="EMBL" id="NYE20431.1"/>
    </source>
</evidence>
<feature type="domain" description="AB hydrolase-1" evidence="3">
    <location>
        <begin position="58"/>
        <end position="218"/>
    </location>
</feature>
<reference evidence="4 5" key="1">
    <citation type="submission" date="2020-07" db="EMBL/GenBank/DDBJ databases">
        <title>Sequencing the genomes of 1000 actinobacteria strains.</title>
        <authorList>
            <person name="Klenk H.-P."/>
        </authorList>
    </citation>
    <scope>NUCLEOTIDE SEQUENCE [LARGE SCALE GENOMIC DNA]</scope>
    <source>
        <strain evidence="4 5">DSM 24662</strain>
    </source>
</reference>
<evidence type="ECO:0000256" key="2">
    <source>
        <dbReference type="ARBA" id="ARBA00038115"/>
    </source>
</evidence>
<dbReference type="EMBL" id="JACCBV010000001">
    <property type="protein sequence ID" value="NYE20431.1"/>
    <property type="molecule type" value="Genomic_DNA"/>
</dbReference>
<dbReference type="InterPro" id="IPR029058">
    <property type="entry name" value="AB_hydrolase_fold"/>
</dbReference>
<dbReference type="Pfam" id="PF12697">
    <property type="entry name" value="Abhydrolase_6"/>
    <property type="match status" value="1"/>
</dbReference>
<dbReference type="PANTHER" id="PTHR22946:SF9">
    <property type="entry name" value="POLYKETIDE TRANSFERASE AF380"/>
    <property type="match status" value="1"/>
</dbReference>
<proteinExistence type="inferred from homology"/>
<accession>A0A7Y9GPV0</accession>
<dbReference type="InterPro" id="IPR050261">
    <property type="entry name" value="FrsA_esterase"/>
</dbReference>
<evidence type="ECO:0000256" key="1">
    <source>
        <dbReference type="ARBA" id="ARBA00022801"/>
    </source>
</evidence>
<evidence type="ECO:0000259" key="3">
    <source>
        <dbReference type="Pfam" id="PF12697"/>
    </source>
</evidence>
<dbReference type="AlphaFoldDB" id="A0A7Y9GPV0"/>
<evidence type="ECO:0000313" key="5">
    <source>
        <dbReference type="Proteomes" id="UP000576969"/>
    </source>
</evidence>
<name>A0A7Y9GPV0_9MICO</name>
<dbReference type="RefSeq" id="WP_179490391.1">
    <property type="nucleotide sequence ID" value="NZ_JACCBV010000001.1"/>
</dbReference>
<organism evidence="4 5">
    <name type="scientific">Microbacterium immunditiarum</name>
    <dbReference type="NCBI Taxonomy" id="337480"/>
    <lineage>
        <taxon>Bacteria</taxon>
        <taxon>Bacillati</taxon>
        <taxon>Actinomycetota</taxon>
        <taxon>Actinomycetes</taxon>
        <taxon>Micrococcales</taxon>
        <taxon>Microbacteriaceae</taxon>
        <taxon>Microbacterium</taxon>
    </lineage>
</organism>
<keyword evidence="5" id="KW-1185">Reference proteome</keyword>
<dbReference type="Gene3D" id="3.40.50.1820">
    <property type="entry name" value="alpha/beta hydrolase"/>
    <property type="match status" value="1"/>
</dbReference>
<dbReference type="SUPFAM" id="SSF53474">
    <property type="entry name" value="alpha/beta-Hydrolases"/>
    <property type="match status" value="1"/>
</dbReference>
<sequence>MPKLFRLASVMMSGLRQPVDRTPAEVGLDFEDVTFPSTDGVTLRGWFIPAGPDSGPTVVWVHGWPWNRLGNVGGRVPWPDRSVDHLPATRALHDAGFHVLMFDLASHGESGERLPLTYGMREKRDYVGAVRYLRTRADVDSDRIGAIGMSAGGSTVLYGTAECQPIRALVAIQPTKVSIFSRNMARSEAGPFGPAFARMLDVVYWFRRAPLPSSHDPSVPAAGLGDTVVQYVQGTGDQWGEMSDVEHMSAVTPNSAGVIAYPSDERYGGYQYINTNTKDLVDFFTKHL</sequence>
<comment type="similarity">
    <text evidence="2">Belongs to the AB hydrolase superfamily. FUS2 hydrolase family.</text>
</comment>